<reference evidence="8" key="1">
    <citation type="submission" date="2023-10" db="EMBL/GenBank/DDBJ databases">
        <authorList>
            <person name="Hackl T."/>
        </authorList>
    </citation>
    <scope>NUCLEOTIDE SEQUENCE</scope>
</reference>
<feature type="compositionally biased region" description="Gly residues" evidence="7">
    <location>
        <begin position="1293"/>
        <end position="1305"/>
    </location>
</feature>
<dbReference type="PANTHER" id="PTHR46200">
    <property type="entry name" value="GATOR COMPLEX PROTEIN WDR24"/>
    <property type="match status" value="1"/>
</dbReference>
<dbReference type="GO" id="GO:0016239">
    <property type="term" value="P:positive regulation of macroautophagy"/>
    <property type="evidence" value="ECO:0007669"/>
    <property type="project" value="TreeGrafter"/>
</dbReference>
<feature type="compositionally biased region" description="Low complexity" evidence="7">
    <location>
        <begin position="1279"/>
        <end position="1292"/>
    </location>
</feature>
<dbReference type="Gene3D" id="2.130.10.10">
    <property type="entry name" value="YVTN repeat-like/Quinoprotein amine dehydrogenase"/>
    <property type="match status" value="1"/>
</dbReference>
<feature type="region of interest" description="Disordered" evidence="7">
    <location>
        <begin position="807"/>
        <end position="873"/>
    </location>
</feature>
<dbReference type="InterPro" id="IPR037590">
    <property type="entry name" value="WDR24"/>
</dbReference>
<keyword evidence="2" id="KW-0479">Metal-binding</keyword>
<evidence type="ECO:0000256" key="4">
    <source>
        <dbReference type="ARBA" id="ARBA00022771"/>
    </source>
</evidence>
<dbReference type="GO" id="GO:0008270">
    <property type="term" value="F:zinc ion binding"/>
    <property type="evidence" value="ECO:0007669"/>
    <property type="project" value="UniProtKB-KW"/>
</dbReference>
<feature type="compositionally biased region" description="Polar residues" evidence="7">
    <location>
        <begin position="483"/>
        <end position="493"/>
    </location>
</feature>
<feature type="compositionally biased region" description="Basic and acidic residues" evidence="7">
    <location>
        <begin position="840"/>
        <end position="858"/>
    </location>
</feature>
<dbReference type="PANTHER" id="PTHR46200:SF1">
    <property type="entry name" value="GATOR COMPLEX PROTEIN WDR24"/>
    <property type="match status" value="1"/>
</dbReference>
<sequence>MYNQGKIMRRLLGRPNADSSGDGNLSVTSSPTPQSYRPNASQNAAYPSGNIPIACLDRSPDGRIAVLGGRHILKTIHVDGMNIREGVDVRSIIKAQSASRSNAASLISDQLSIKDAKFASGHGSEPALFTACANGKIFMYDVSRLGSGMGLEFVQTCEGSRQVNKLDFNPHKGTLMLSGGQDGIVRCFDVKTPVASRSGPTFRTIQALHCNADGIRDVKWSPKDGYVFACATESGIVLKWDIRKPTSPLLKINAHDTQKGVTSISWHHDGAHLISSGLDSKCHVWDLSPSAEKRQKPMWSINAPAPVTSVSWRPGLWSATAQGRRAAQIAVSYDEGGNLKKHGISSVHIWDLARPTMPYKELDIFEKSPNDLLWHDQDLLWTAGPDGFKQCDVAFAPKVMDRQPLSSLDFSARGDVLMFLEERAHSRLRPTLSTHERLPASPYSSSPIPQMLSISRSDSEEDVIGSFLGPKRRASGKRRIKRQSQSLSTTPPSGNGVEDQVIPLDQAIKLTSPFRPQQVMAIGHIPAATKMHTIQFLSRQYLEIIERDLPFSDAAGPLNERVSGILEKYARAAESVSQFRLAQTWRILSYAMGMLLTGRSQYHLELRSDRSGKKKWAKQRDEDTGSNFLKPGLSPRFGVGGEDTPRKSPSVSSLDSRHILGKSLLTEEIDSESNLPTPLARPFRESVSESEGGAGGGKLAPVQEMESFTLPPAVHSARPSPRTRLDSTQLSIMSQESQLSSTEGYDFYDLEAVEALPKAIDVPKKKEPLTLDYMGPSTPNSRRRHIARHDSDDSFAQIFPLSEASRQASVLTSSSGGSTRQTAGRTQLKSSTAENVETEYGSRIRGKEIGGSTDQEKHAIRHPPVRHDSGNLTDDFVVSQTTTDTFESGRSYVDETHSTVRLEIKEPPYQQELSQNGTPAQRPEDNTSLTITETDFLPWEDDPPYPHPVASDTGPKRGTPPINPYDILAKAMTFESQHAAHNASAMILLLKPLVPSDIIDSYQAAAILRQLHSRLMGMRLFVEAALLRNLCVRGWPEGIDIWGDNYVSIFRPAQDRVAVGFVCAQCHKPREFDHSATENSGIWKCERCLTIMAPCAVCGHREVTADDSSPTPVSEGLKVTPPHSETPVLSTWWYCPGCAHGGHANCLQDWHGPMTPLPAKEHLPRATSSPTLPEDAYPETNSDGCCPFDGCGHACLPGKWQNENSAARTEELGIAVREQTRGTVGGGLKKSNDASAAATPVTSVKGDGVDVPQSRAVESVREALSMGASGGGSEKDSKSAAGGLLSILSSSPGRGGGSAGAGAGGVHERERRKSVKFAGPSEERR</sequence>
<comment type="caution">
    <text evidence="8">The sequence shown here is derived from an EMBL/GenBank/DDBJ whole genome shotgun (WGS) entry which is preliminary data.</text>
</comment>
<accession>A0AAI8V8Q1</accession>
<dbReference type="EMBL" id="CAUWAG010000003">
    <property type="protein sequence ID" value="CAJ2500404.1"/>
    <property type="molecule type" value="Genomic_DNA"/>
</dbReference>
<evidence type="ECO:0000256" key="2">
    <source>
        <dbReference type="ARBA" id="ARBA00022723"/>
    </source>
</evidence>
<feature type="compositionally biased region" description="Polar residues" evidence="7">
    <location>
        <begin position="726"/>
        <end position="737"/>
    </location>
</feature>
<dbReference type="Pfam" id="PF00400">
    <property type="entry name" value="WD40"/>
    <property type="match status" value="2"/>
</dbReference>
<feature type="region of interest" description="Disordered" evidence="7">
    <location>
        <begin position="1223"/>
        <end position="1325"/>
    </location>
</feature>
<feature type="region of interest" description="Disordered" evidence="7">
    <location>
        <begin position="13"/>
        <end position="44"/>
    </location>
</feature>
<dbReference type="Proteomes" id="UP001295740">
    <property type="component" value="Unassembled WGS sequence"/>
</dbReference>
<proteinExistence type="predicted"/>
<gene>
    <name evidence="8" type="ORF">KHLLAP_LOCUS872</name>
</gene>
<protein>
    <submittedName>
        <fullName evidence="8">Uu.00g032570.m01.CDS01</fullName>
    </submittedName>
</protein>
<keyword evidence="5" id="KW-0862">Zinc</keyword>
<dbReference type="InterPro" id="IPR019775">
    <property type="entry name" value="WD40_repeat_CS"/>
</dbReference>
<evidence type="ECO:0000256" key="7">
    <source>
        <dbReference type="SAM" id="MobiDB-lite"/>
    </source>
</evidence>
<feature type="region of interest" description="Disordered" evidence="7">
    <location>
        <begin position="430"/>
        <end position="451"/>
    </location>
</feature>
<feature type="repeat" description="WD" evidence="6">
    <location>
        <begin position="254"/>
        <end position="295"/>
    </location>
</feature>
<keyword evidence="3" id="KW-0677">Repeat</keyword>
<evidence type="ECO:0000256" key="6">
    <source>
        <dbReference type="PROSITE-ProRule" id="PRU00221"/>
    </source>
</evidence>
<keyword evidence="1 6" id="KW-0853">WD repeat</keyword>
<dbReference type="InterPro" id="IPR015943">
    <property type="entry name" value="WD40/YVTN_repeat-like_dom_sf"/>
</dbReference>
<feature type="compositionally biased region" description="Polar residues" evidence="7">
    <location>
        <begin position="442"/>
        <end position="451"/>
    </location>
</feature>
<dbReference type="GO" id="GO:0005774">
    <property type="term" value="C:vacuolar membrane"/>
    <property type="evidence" value="ECO:0007669"/>
    <property type="project" value="TreeGrafter"/>
</dbReference>
<evidence type="ECO:0000313" key="9">
    <source>
        <dbReference type="Proteomes" id="UP001295740"/>
    </source>
</evidence>
<keyword evidence="4" id="KW-0863">Zinc-finger</keyword>
<dbReference type="GO" id="GO:1904263">
    <property type="term" value="P:positive regulation of TORC1 signaling"/>
    <property type="evidence" value="ECO:0007669"/>
    <property type="project" value="TreeGrafter"/>
</dbReference>
<feature type="compositionally biased region" description="Polar residues" evidence="7">
    <location>
        <begin position="807"/>
        <end position="835"/>
    </location>
</feature>
<dbReference type="PROSITE" id="PS50082">
    <property type="entry name" value="WD_REPEATS_2"/>
    <property type="match status" value="1"/>
</dbReference>
<feature type="region of interest" description="Disordered" evidence="7">
    <location>
        <begin position="608"/>
        <end position="655"/>
    </location>
</feature>
<dbReference type="PROSITE" id="PS00678">
    <property type="entry name" value="WD_REPEATS_1"/>
    <property type="match status" value="1"/>
</dbReference>
<keyword evidence="9" id="KW-1185">Reference proteome</keyword>
<feature type="region of interest" description="Disordered" evidence="7">
    <location>
        <begin position="712"/>
        <end position="737"/>
    </location>
</feature>
<evidence type="ECO:0000256" key="3">
    <source>
        <dbReference type="ARBA" id="ARBA00022737"/>
    </source>
</evidence>
<feature type="compositionally biased region" description="Polar residues" evidence="7">
    <location>
        <begin position="17"/>
        <end position="44"/>
    </location>
</feature>
<feature type="region of interest" description="Disordered" evidence="7">
    <location>
        <begin position="908"/>
        <end position="927"/>
    </location>
</feature>
<name>A0AAI8V8Q1_9PEZI</name>
<dbReference type="SMART" id="SM00320">
    <property type="entry name" value="WD40"/>
    <property type="match status" value="5"/>
</dbReference>
<evidence type="ECO:0000256" key="1">
    <source>
        <dbReference type="ARBA" id="ARBA00022574"/>
    </source>
</evidence>
<feature type="compositionally biased region" description="Basic residues" evidence="7">
    <location>
        <begin position="472"/>
        <end position="482"/>
    </location>
</feature>
<dbReference type="GO" id="GO:0061700">
    <property type="term" value="C:GATOR2 complex"/>
    <property type="evidence" value="ECO:0007669"/>
    <property type="project" value="TreeGrafter"/>
</dbReference>
<evidence type="ECO:0000313" key="8">
    <source>
        <dbReference type="EMBL" id="CAJ2500404.1"/>
    </source>
</evidence>
<feature type="region of interest" description="Disordered" evidence="7">
    <location>
        <begin position="937"/>
        <end position="959"/>
    </location>
</feature>
<dbReference type="InterPro" id="IPR001680">
    <property type="entry name" value="WD40_rpt"/>
</dbReference>
<dbReference type="InterPro" id="IPR036322">
    <property type="entry name" value="WD40_repeat_dom_sf"/>
</dbReference>
<dbReference type="SUPFAM" id="SSF50978">
    <property type="entry name" value="WD40 repeat-like"/>
    <property type="match status" value="1"/>
</dbReference>
<dbReference type="GO" id="GO:0005829">
    <property type="term" value="C:cytosol"/>
    <property type="evidence" value="ECO:0007669"/>
    <property type="project" value="TreeGrafter"/>
</dbReference>
<evidence type="ECO:0000256" key="5">
    <source>
        <dbReference type="ARBA" id="ARBA00022833"/>
    </source>
</evidence>
<organism evidence="8 9">
    <name type="scientific">Anthostomella pinea</name>
    <dbReference type="NCBI Taxonomy" id="933095"/>
    <lineage>
        <taxon>Eukaryota</taxon>
        <taxon>Fungi</taxon>
        <taxon>Dikarya</taxon>
        <taxon>Ascomycota</taxon>
        <taxon>Pezizomycotina</taxon>
        <taxon>Sordariomycetes</taxon>
        <taxon>Xylariomycetidae</taxon>
        <taxon>Xylariales</taxon>
        <taxon>Xylariaceae</taxon>
        <taxon>Anthostomella</taxon>
    </lineage>
</organism>
<feature type="region of interest" description="Disordered" evidence="7">
    <location>
        <begin position="472"/>
        <end position="499"/>
    </location>
</feature>
<feature type="region of interest" description="Disordered" evidence="7">
    <location>
        <begin position="670"/>
        <end position="699"/>
    </location>
</feature>